<dbReference type="Pfam" id="PF00118">
    <property type="entry name" value="Cpn60_TCP1"/>
    <property type="match status" value="1"/>
</dbReference>
<dbReference type="SUPFAM" id="SSF48592">
    <property type="entry name" value="GroEL equatorial domain-like"/>
    <property type="match status" value="1"/>
</dbReference>
<dbReference type="InterPro" id="IPR018370">
    <property type="entry name" value="Chaperonin_Cpn60_CS"/>
</dbReference>
<feature type="binding site" evidence="9">
    <location>
        <position position="413"/>
    </location>
    <ligand>
        <name>ATP</name>
        <dbReference type="ChEBI" id="CHEBI:30616"/>
    </ligand>
</feature>
<dbReference type="Gene3D" id="3.50.7.10">
    <property type="entry name" value="GroEL"/>
    <property type="match status" value="1"/>
</dbReference>
<feature type="binding site" evidence="9">
    <location>
        <begin position="86"/>
        <end position="90"/>
    </location>
    <ligand>
        <name>ATP</name>
        <dbReference type="ChEBI" id="CHEBI:30616"/>
    </ligand>
</feature>
<dbReference type="NCBIfam" id="NF009489">
    <property type="entry name" value="PRK12851.1"/>
    <property type="match status" value="1"/>
</dbReference>
<dbReference type="FunFam" id="3.50.7.10:FF:000001">
    <property type="entry name" value="60 kDa chaperonin"/>
    <property type="match status" value="1"/>
</dbReference>
<dbReference type="GO" id="GO:0005737">
    <property type="term" value="C:cytoplasm"/>
    <property type="evidence" value="ECO:0007669"/>
    <property type="project" value="UniProtKB-SubCell"/>
</dbReference>
<dbReference type="Gene3D" id="3.30.260.10">
    <property type="entry name" value="TCP-1-like chaperonin intermediate domain"/>
    <property type="match status" value="1"/>
</dbReference>
<dbReference type="GO" id="GO:0009408">
    <property type="term" value="P:response to heat"/>
    <property type="evidence" value="ECO:0007669"/>
    <property type="project" value="UniProtKB-ARBA"/>
</dbReference>
<dbReference type="PANTHER" id="PTHR45633">
    <property type="entry name" value="60 KDA HEAT SHOCK PROTEIN, MITOCHONDRIAL"/>
    <property type="match status" value="1"/>
</dbReference>
<name>A0A7S7RU69_9ACTN</name>
<dbReference type="Gene3D" id="1.10.560.10">
    <property type="entry name" value="GroEL-like equatorial domain"/>
    <property type="match status" value="1"/>
</dbReference>
<evidence type="ECO:0000256" key="2">
    <source>
        <dbReference type="ARBA" id="ARBA00004241"/>
    </source>
</evidence>
<dbReference type="GO" id="GO:0009986">
    <property type="term" value="C:cell surface"/>
    <property type="evidence" value="ECO:0007669"/>
    <property type="project" value="UniProtKB-SubCell"/>
</dbReference>
<evidence type="ECO:0000256" key="8">
    <source>
        <dbReference type="ARBA" id="ARBA00025702"/>
    </source>
</evidence>
<sequence>MAKDILFGTDARAKLAKGVNTLADAVTTTMGPKGRYVALQRSYGAPTITNDGVSVAKEIELKDPIENMGAQLVKEVATKTNDAVGDGTTTATLLAQVIVNEGLRNVAAGANPIAIRRGVDKAVDAVVNEMKKSAQDVSTKKQIASVGTISASDPAIGAKISDAMDIVGKDGVITVEDSQTFGIDIDTVEGMQFDKGYISPYFSTNNESMVAELDSPYILMTDQKISNIQDILPILEAVQKQGAPLLLIAEDVDGEALATLILNKLRGVLNVCAVKAPGYGDRRKRMLEDIAVLTGGQVAMKELGINLTDVTAEMLGRAKSVKVTKDDTTIVGGSGSKDAIEERIGQIKAEIDNTTSDFDREKLQERLAKLSGGVAVIKVGAATEVELKEIKHRIEDALQATRAAVEEGIVAGGGVAFLTASKALDGVQTVDADEKIGVEIIRKALEAPVKTIANNAGYEGSVVAEKIKGLPEGQGLDSASGEYGDMIEMGVLDPVKVARVTLQNAASVASLILITEATITDEPKDTTIEEAISAAAAQGGQGGGGMY</sequence>
<dbReference type="SUPFAM" id="SSF52029">
    <property type="entry name" value="GroEL apical domain-like"/>
    <property type="match status" value="1"/>
</dbReference>
<dbReference type="EC" id="5.6.1.7" evidence="9"/>
<dbReference type="NCBIfam" id="TIGR02348">
    <property type="entry name" value="GroEL"/>
    <property type="match status" value="1"/>
</dbReference>
<comment type="caution">
    <text evidence="9">Lacks conserved residue(s) required for the propagation of feature annotation.</text>
</comment>
<dbReference type="SUPFAM" id="SSF54849">
    <property type="entry name" value="GroEL-intermediate domain like"/>
    <property type="match status" value="1"/>
</dbReference>
<evidence type="ECO:0000256" key="10">
    <source>
        <dbReference type="RuleBase" id="RU000418"/>
    </source>
</evidence>
<feature type="binding site" evidence="9">
    <location>
        <position position="493"/>
    </location>
    <ligand>
        <name>ATP</name>
        <dbReference type="ChEBI" id="CHEBI:30616"/>
    </ligand>
</feature>
<keyword evidence="6 9" id="KW-0143">Chaperone</keyword>
<dbReference type="InterPro" id="IPR027410">
    <property type="entry name" value="TCP-1-like_intermed_sf"/>
</dbReference>
<comment type="function">
    <text evidence="9 11">Together with its co-chaperonin GroES, plays an essential role in assisting protein folding. The GroEL-GroES system forms a nano-cage that allows encapsulation of the non-native substrate proteins and provides a physical environment optimized to promote and accelerate protein folding.</text>
</comment>
<proteinExistence type="inferred from homology"/>
<keyword evidence="9" id="KW-0963">Cytoplasm</keyword>
<dbReference type="GO" id="GO:0005524">
    <property type="term" value="F:ATP binding"/>
    <property type="evidence" value="ECO:0007669"/>
    <property type="project" value="UniProtKB-UniRule"/>
</dbReference>
<dbReference type="CDD" id="cd03344">
    <property type="entry name" value="GroEL"/>
    <property type="match status" value="1"/>
</dbReference>
<dbReference type="GO" id="GO:0042603">
    <property type="term" value="C:capsule"/>
    <property type="evidence" value="ECO:0007669"/>
    <property type="project" value="UniProtKB-SubCell"/>
</dbReference>
<keyword evidence="13" id="KW-1185">Reference proteome</keyword>
<dbReference type="NCBIfam" id="NF000592">
    <property type="entry name" value="PRK00013.1"/>
    <property type="match status" value="1"/>
</dbReference>
<dbReference type="InterPro" id="IPR027409">
    <property type="entry name" value="GroEL-like_apical_dom_sf"/>
</dbReference>
<dbReference type="KEGG" id="tio:INP52_01500"/>
<comment type="similarity">
    <text evidence="3 9 10">Belongs to the chaperonin (HSP60) family.</text>
</comment>
<evidence type="ECO:0000256" key="5">
    <source>
        <dbReference type="ARBA" id="ARBA00022840"/>
    </source>
</evidence>
<dbReference type="GO" id="GO:0042026">
    <property type="term" value="P:protein refolding"/>
    <property type="evidence" value="ECO:0007669"/>
    <property type="project" value="UniProtKB-UniRule"/>
</dbReference>
<evidence type="ECO:0000256" key="3">
    <source>
        <dbReference type="ARBA" id="ARBA00006607"/>
    </source>
</evidence>
<reference evidence="12 13" key="1">
    <citation type="submission" date="2020-10" db="EMBL/GenBank/DDBJ databases">
        <title>Olsenella immobilis sp.nov., isolated from the mud in a fermentation cellar used for the production of Chinese strong-flavoured liquor.</title>
        <authorList>
            <person name="Lu L."/>
        </authorList>
    </citation>
    <scope>NUCLEOTIDE SEQUENCE [LARGE SCALE GENOMIC DNA]</scope>
    <source>
        <strain evidence="12 13">LZLJ-2</strain>
    </source>
</reference>
<dbReference type="PRINTS" id="PR00298">
    <property type="entry name" value="CHAPERONIN60"/>
</dbReference>
<dbReference type="NCBIfam" id="NF009488">
    <property type="entry name" value="PRK12850.1"/>
    <property type="match status" value="1"/>
</dbReference>
<dbReference type="GO" id="GO:0016853">
    <property type="term" value="F:isomerase activity"/>
    <property type="evidence" value="ECO:0007669"/>
    <property type="project" value="UniProtKB-KW"/>
</dbReference>
<evidence type="ECO:0000256" key="4">
    <source>
        <dbReference type="ARBA" id="ARBA00022741"/>
    </source>
</evidence>
<dbReference type="GO" id="GO:0140662">
    <property type="term" value="F:ATP-dependent protein folding chaperone"/>
    <property type="evidence" value="ECO:0007669"/>
    <property type="project" value="InterPro"/>
</dbReference>
<evidence type="ECO:0000256" key="11">
    <source>
        <dbReference type="RuleBase" id="RU000419"/>
    </source>
</evidence>
<dbReference type="NCBIfam" id="NF009487">
    <property type="entry name" value="PRK12849.1"/>
    <property type="match status" value="1"/>
</dbReference>
<evidence type="ECO:0000256" key="6">
    <source>
        <dbReference type="ARBA" id="ARBA00023186"/>
    </source>
</evidence>
<keyword evidence="7 9" id="KW-0413">Isomerase</keyword>
<dbReference type="EMBL" id="CP063767">
    <property type="protein sequence ID" value="QOY60916.1"/>
    <property type="molecule type" value="Genomic_DNA"/>
</dbReference>
<dbReference type="InterPro" id="IPR002423">
    <property type="entry name" value="Cpn60/GroEL/TCP-1"/>
</dbReference>
<dbReference type="InterPro" id="IPR027413">
    <property type="entry name" value="GROEL-like_equatorial_sf"/>
</dbReference>
<protein>
    <recommendedName>
        <fullName evidence="9">Chaperonin GroEL</fullName>
        <ecNumber evidence="9">5.6.1.7</ecNumber>
    </recommendedName>
    <alternativeName>
        <fullName evidence="9">60 kDa chaperonin</fullName>
    </alternativeName>
    <alternativeName>
        <fullName evidence="9">Chaperonin-60</fullName>
        <shortName evidence="9">Cpn60</shortName>
    </alternativeName>
</protein>
<evidence type="ECO:0000313" key="13">
    <source>
        <dbReference type="Proteomes" id="UP000593735"/>
    </source>
</evidence>
<gene>
    <name evidence="9 12" type="primary">groL</name>
    <name evidence="9" type="synonym">groEL</name>
    <name evidence="12" type="ORF">INP52_01500</name>
</gene>
<comment type="subcellular location">
    <subcellularLocation>
        <location evidence="2">Cell surface</location>
    </subcellularLocation>
    <subcellularLocation>
        <location evidence="9">Cytoplasm</location>
    </subcellularLocation>
    <subcellularLocation>
        <location evidence="8">Secreted</location>
        <location evidence="8">Capsule</location>
    </subcellularLocation>
    <subcellularLocation>
        <location evidence="1">Secreted</location>
        <location evidence="1">Cell wall</location>
    </subcellularLocation>
</comment>
<organism evidence="12 13">
    <name type="scientific">Thermophilibacter immobilis</name>
    <dbReference type="NCBI Taxonomy" id="2779519"/>
    <lineage>
        <taxon>Bacteria</taxon>
        <taxon>Bacillati</taxon>
        <taxon>Actinomycetota</taxon>
        <taxon>Coriobacteriia</taxon>
        <taxon>Coriobacteriales</taxon>
        <taxon>Atopobiaceae</taxon>
        <taxon>Thermophilibacter</taxon>
    </lineage>
</organism>
<evidence type="ECO:0000256" key="7">
    <source>
        <dbReference type="ARBA" id="ARBA00023235"/>
    </source>
</evidence>
<dbReference type="HAMAP" id="MF_00600">
    <property type="entry name" value="CH60"/>
    <property type="match status" value="1"/>
</dbReference>
<dbReference type="GO" id="GO:0051082">
    <property type="term" value="F:unfolded protein binding"/>
    <property type="evidence" value="ECO:0007669"/>
    <property type="project" value="UniProtKB-UniRule"/>
</dbReference>
<dbReference type="InterPro" id="IPR001844">
    <property type="entry name" value="Cpn60/GroEL"/>
</dbReference>
<evidence type="ECO:0000256" key="1">
    <source>
        <dbReference type="ARBA" id="ARBA00004191"/>
    </source>
</evidence>
<evidence type="ECO:0000313" key="12">
    <source>
        <dbReference type="EMBL" id="QOY60916.1"/>
    </source>
</evidence>
<dbReference type="Proteomes" id="UP000593735">
    <property type="component" value="Chromosome"/>
</dbReference>
<feature type="binding site" evidence="9">
    <location>
        <begin position="29"/>
        <end position="32"/>
    </location>
    <ligand>
        <name>ATP</name>
        <dbReference type="ChEBI" id="CHEBI:30616"/>
    </ligand>
</feature>
<comment type="subunit">
    <text evidence="9 11">Forms a cylinder of 14 subunits composed of two heptameric rings stacked back-to-back. Interacts with the co-chaperonin GroES.</text>
</comment>
<accession>A0A7S7RU69</accession>
<dbReference type="PROSITE" id="PS00296">
    <property type="entry name" value="CHAPERONINS_CPN60"/>
    <property type="match status" value="1"/>
</dbReference>
<evidence type="ECO:0000256" key="9">
    <source>
        <dbReference type="HAMAP-Rule" id="MF_00600"/>
    </source>
</evidence>
<dbReference type="RefSeq" id="WP_194371780.1">
    <property type="nucleotide sequence ID" value="NZ_CP063767.1"/>
</dbReference>
<keyword evidence="5 9" id="KW-0067">ATP-binding</keyword>
<dbReference type="AlphaFoldDB" id="A0A7S7RU69"/>
<keyword evidence="4 9" id="KW-0547">Nucleotide-binding</keyword>